<dbReference type="EMBL" id="JH431749">
    <property type="status" value="NOT_ANNOTATED_CDS"/>
    <property type="molecule type" value="Genomic_DNA"/>
</dbReference>
<accession>T1J111</accession>
<evidence type="ECO:0000256" key="1">
    <source>
        <dbReference type="SAM" id="MobiDB-lite"/>
    </source>
</evidence>
<organism evidence="2 3">
    <name type="scientific">Strigamia maritima</name>
    <name type="common">European centipede</name>
    <name type="synonym">Geophilus maritimus</name>
    <dbReference type="NCBI Taxonomy" id="126957"/>
    <lineage>
        <taxon>Eukaryota</taxon>
        <taxon>Metazoa</taxon>
        <taxon>Ecdysozoa</taxon>
        <taxon>Arthropoda</taxon>
        <taxon>Myriapoda</taxon>
        <taxon>Chilopoda</taxon>
        <taxon>Pleurostigmophora</taxon>
        <taxon>Geophilomorpha</taxon>
        <taxon>Linotaeniidae</taxon>
        <taxon>Strigamia</taxon>
    </lineage>
</organism>
<dbReference type="HOGENOM" id="CLU_1604789_0_0_1"/>
<name>T1J111_STRMM</name>
<dbReference type="EnsemblMetazoa" id="SMAR007226-RA">
    <property type="protein sequence ID" value="SMAR007226-PA"/>
    <property type="gene ID" value="SMAR007226"/>
</dbReference>
<protein>
    <submittedName>
        <fullName evidence="2">Uncharacterized protein</fullName>
    </submittedName>
</protein>
<sequence>MGTRGYRIWDPILDDVYENKHLKVDETKVYKDAVDTYLGDSPLDISNGSEPHSFNLNESSDDSDDDSSLPASVEAPIIPPAAPLTTQAPSGVTTRKKPKQPVPIPPFKSRTKEERALCQANLDGYASRFSASQAQLPVSGMCISIRQVSKLNCVADLKYAVIAKMS</sequence>
<dbReference type="AlphaFoldDB" id="T1J111"/>
<evidence type="ECO:0000313" key="3">
    <source>
        <dbReference type="Proteomes" id="UP000014500"/>
    </source>
</evidence>
<dbReference type="Proteomes" id="UP000014500">
    <property type="component" value="Unassembled WGS sequence"/>
</dbReference>
<keyword evidence="3" id="KW-1185">Reference proteome</keyword>
<feature type="compositionally biased region" description="Polar residues" evidence="1">
    <location>
        <begin position="44"/>
        <end position="58"/>
    </location>
</feature>
<reference evidence="2" key="2">
    <citation type="submission" date="2015-02" db="UniProtKB">
        <authorList>
            <consortium name="EnsemblMetazoa"/>
        </authorList>
    </citation>
    <scope>IDENTIFICATION</scope>
</reference>
<dbReference type="PhylomeDB" id="T1J111"/>
<reference evidence="3" key="1">
    <citation type="submission" date="2011-05" db="EMBL/GenBank/DDBJ databases">
        <authorList>
            <person name="Richards S.R."/>
            <person name="Qu J."/>
            <person name="Jiang H."/>
            <person name="Jhangiani S.N."/>
            <person name="Agravi P."/>
            <person name="Goodspeed R."/>
            <person name="Gross S."/>
            <person name="Mandapat C."/>
            <person name="Jackson L."/>
            <person name="Mathew T."/>
            <person name="Pu L."/>
            <person name="Thornton R."/>
            <person name="Saada N."/>
            <person name="Wilczek-Boney K.B."/>
            <person name="Lee S."/>
            <person name="Kovar C."/>
            <person name="Wu Y."/>
            <person name="Scherer S.E."/>
            <person name="Worley K.C."/>
            <person name="Muzny D.M."/>
            <person name="Gibbs R."/>
        </authorList>
    </citation>
    <scope>NUCLEOTIDE SEQUENCE</scope>
    <source>
        <strain evidence="3">Brora</strain>
    </source>
</reference>
<proteinExistence type="predicted"/>
<feature type="region of interest" description="Disordered" evidence="1">
    <location>
        <begin position="41"/>
        <end position="110"/>
    </location>
</feature>
<evidence type="ECO:0000313" key="2">
    <source>
        <dbReference type="EnsemblMetazoa" id="SMAR007226-PA"/>
    </source>
</evidence>